<keyword evidence="3" id="KW-1185">Reference proteome</keyword>
<gene>
    <name evidence="2" type="ORF">FLAT13_00441</name>
</gene>
<evidence type="ECO:0000313" key="3">
    <source>
        <dbReference type="Proteomes" id="UP000530060"/>
    </source>
</evidence>
<comment type="caution">
    <text evidence="2">The sequence shown here is derived from an EMBL/GenBank/DDBJ whole genome shotgun (WGS) entry which is preliminary data.</text>
</comment>
<organism evidence="2 3">
    <name type="scientific">Flavobacterium salmonis</name>
    <dbReference type="NCBI Taxonomy" id="2654844"/>
    <lineage>
        <taxon>Bacteria</taxon>
        <taxon>Pseudomonadati</taxon>
        <taxon>Bacteroidota</taxon>
        <taxon>Flavobacteriia</taxon>
        <taxon>Flavobacteriales</taxon>
        <taxon>Flavobacteriaceae</taxon>
        <taxon>Flavobacterium</taxon>
    </lineage>
</organism>
<dbReference type="RefSeq" id="WP_180907774.1">
    <property type="nucleotide sequence ID" value="NZ_CAIJDP010000053.1"/>
</dbReference>
<dbReference type="AlphaFoldDB" id="A0A6V6YP41"/>
<proteinExistence type="predicted"/>
<evidence type="ECO:0000256" key="1">
    <source>
        <dbReference type="SAM" id="Phobius"/>
    </source>
</evidence>
<accession>A0A6V6YP41</accession>
<sequence>MNNKEESIVSVFEAKRSWYELVIAAVFFSVTIAVVIFVIFINYNIHSLLTFITSMRILALIGVMSFVAGLKFSQVRNLQIDFHKNLIITRYVVGPFSYKTESKVTEFEYVSFFKVNNTCFGTNLWYVKNRHFEMYEFETKERAYQFSLDLSTKLKIDLLDATERGNFKWIEKENSNSI</sequence>
<keyword evidence="1" id="KW-0812">Transmembrane</keyword>
<feature type="transmembrane region" description="Helical" evidence="1">
    <location>
        <begin position="49"/>
        <end position="70"/>
    </location>
</feature>
<feature type="transmembrane region" description="Helical" evidence="1">
    <location>
        <begin position="21"/>
        <end position="43"/>
    </location>
</feature>
<evidence type="ECO:0000313" key="2">
    <source>
        <dbReference type="EMBL" id="CAD0001210.1"/>
    </source>
</evidence>
<name>A0A6V6YP41_9FLAO</name>
<dbReference type="Proteomes" id="UP000530060">
    <property type="component" value="Unassembled WGS sequence"/>
</dbReference>
<protein>
    <submittedName>
        <fullName evidence="2">Uncharacterized protein</fullName>
    </submittedName>
</protein>
<dbReference type="EMBL" id="CAIJDP010000053">
    <property type="protein sequence ID" value="CAD0001210.1"/>
    <property type="molecule type" value="Genomic_DNA"/>
</dbReference>
<reference evidence="2 3" key="1">
    <citation type="submission" date="2020-06" db="EMBL/GenBank/DDBJ databases">
        <authorList>
            <person name="Criscuolo A."/>
        </authorList>
    </citation>
    <scope>NUCLEOTIDE SEQUENCE [LARGE SCALE GENOMIC DNA]</scope>
    <source>
        <strain evidence="3">CIP 111411</strain>
    </source>
</reference>
<keyword evidence="1" id="KW-0472">Membrane</keyword>
<keyword evidence="1" id="KW-1133">Transmembrane helix</keyword>